<gene>
    <name evidence="2" type="ORF">RO3G_12563</name>
</gene>
<keyword evidence="3" id="KW-1185">Reference proteome</keyword>
<accession>I1CHC2</accession>
<dbReference type="AlphaFoldDB" id="I1CHC2"/>
<dbReference type="SUPFAM" id="SSF81301">
    <property type="entry name" value="Nucleotidyltransferase"/>
    <property type="match status" value="1"/>
</dbReference>
<dbReference type="PANTHER" id="PTHR12271:SF40">
    <property type="entry name" value="POLY(A) RNA POLYMERASE GLD2"/>
    <property type="match status" value="1"/>
</dbReference>
<dbReference type="SUPFAM" id="SSF81631">
    <property type="entry name" value="PAP/OAS1 substrate-binding domain"/>
    <property type="match status" value="1"/>
</dbReference>
<dbReference type="OMA" id="HYLITHC"/>
<dbReference type="Gene3D" id="1.10.1410.10">
    <property type="match status" value="1"/>
</dbReference>
<dbReference type="GeneID" id="93619528"/>
<organism evidence="2 3">
    <name type="scientific">Rhizopus delemar (strain RA 99-880 / ATCC MYA-4621 / FGSC 9543 / NRRL 43880)</name>
    <name type="common">Mucormycosis agent</name>
    <name type="synonym">Rhizopus arrhizus var. delemar</name>
    <dbReference type="NCBI Taxonomy" id="246409"/>
    <lineage>
        <taxon>Eukaryota</taxon>
        <taxon>Fungi</taxon>
        <taxon>Fungi incertae sedis</taxon>
        <taxon>Mucoromycota</taxon>
        <taxon>Mucoromycotina</taxon>
        <taxon>Mucoromycetes</taxon>
        <taxon>Mucorales</taxon>
        <taxon>Mucorineae</taxon>
        <taxon>Rhizopodaceae</taxon>
        <taxon>Rhizopus</taxon>
    </lineage>
</organism>
<feature type="domain" description="Poly(A) RNA polymerase mitochondrial-like central palm" evidence="1">
    <location>
        <begin position="2"/>
        <end position="38"/>
    </location>
</feature>
<sequence>MGMKEVEPICSATVPICKFMDPVTQLHCDINTNHVLATGGTLSSYAYIIMALHFLMVHYTGPVIPSLQNLPIPCVYKRCNSKIPRPSLVFHDKRIMRCTTLFHDCVTIENLMTNEFTPPKSNTSTTPTVWKSSNFFLVGSLLIDFFHYYSQPENLHISIISGEKGLLSYPPKSHDRDIIIQDPFLVTKNVAKTCSSIGLGIIMKEFTRAAKLLEQGYSFEYVCDQSLNLPRPIDKKTIDYKQAAANEIKPTANDSTQVNITNEAIDVQGLARLFSSDNENQVESIPSLSTIPSNSLPLPIIKVDKRNITDPVLVIPHEEDHPPLKETISFRLPESKTSMTATTTINSDPISTTTSTFNQKKFVKQAQNRVAENLKQVKQSEKETALLNPTADEEKSKNRMVTKLVKKLLAVKDVRDINALDIVQEIGITKDIVPDIIYVVSQLLSVKRCLVENDELYGQDEKEYDDEWCEDRRVGEEDGDEEEKKRWVEYTFEALFKQADDSVEQLSIEQTVPKLEHITIPKVKKAASKTKHGVLKKKHNMTFKAPQPEKTQGDKPTKEEDPMQERFNGYCTVVDSSEEKQHVNKTVKQEEEEGCEQTKPLKFNKQPSQAMCNKQHEERISVQLYVLNVPPEAKSYQIFSCLQWLGKIDVAEPIGINNSGKRPTTWKVHLNIQKKNISLVQNQMDFEDFIPVIQVT</sequence>
<reference evidence="2 3" key="1">
    <citation type="journal article" date="2009" name="PLoS Genet.">
        <title>Genomic analysis of the basal lineage fungus Rhizopus oryzae reveals a whole-genome duplication.</title>
        <authorList>
            <person name="Ma L.-J."/>
            <person name="Ibrahim A.S."/>
            <person name="Skory C."/>
            <person name="Grabherr M.G."/>
            <person name="Burger G."/>
            <person name="Butler M."/>
            <person name="Elias M."/>
            <person name="Idnurm A."/>
            <person name="Lang B.F."/>
            <person name="Sone T."/>
            <person name="Abe A."/>
            <person name="Calvo S.E."/>
            <person name="Corrochano L.M."/>
            <person name="Engels R."/>
            <person name="Fu J."/>
            <person name="Hansberg W."/>
            <person name="Kim J.-M."/>
            <person name="Kodira C.D."/>
            <person name="Koehrsen M.J."/>
            <person name="Liu B."/>
            <person name="Miranda-Saavedra D."/>
            <person name="O'Leary S."/>
            <person name="Ortiz-Castellanos L."/>
            <person name="Poulter R."/>
            <person name="Rodriguez-Romero J."/>
            <person name="Ruiz-Herrera J."/>
            <person name="Shen Y.-Q."/>
            <person name="Zeng Q."/>
            <person name="Galagan J."/>
            <person name="Birren B.W."/>
            <person name="Cuomo C.A."/>
            <person name="Wickes B.L."/>
        </authorList>
    </citation>
    <scope>NUCLEOTIDE SEQUENCE [LARGE SCALE GENOMIC DNA]</scope>
    <source>
        <strain evidence="3">RA 99-880 / ATCC MYA-4621 / FGSC 9543 / NRRL 43880</strain>
    </source>
</reference>
<dbReference type="GO" id="GO:0010605">
    <property type="term" value="P:negative regulation of macromolecule metabolic process"/>
    <property type="evidence" value="ECO:0007669"/>
    <property type="project" value="UniProtKB-ARBA"/>
</dbReference>
<dbReference type="STRING" id="246409.I1CHC2"/>
<dbReference type="eggNOG" id="KOG2277">
    <property type="taxonomic scope" value="Eukaryota"/>
</dbReference>
<evidence type="ECO:0000313" key="2">
    <source>
        <dbReference type="EMBL" id="EIE87852.1"/>
    </source>
</evidence>
<name>I1CHC2_RHIO9</name>
<dbReference type="Pfam" id="PF22600">
    <property type="entry name" value="MTPAP-like_central"/>
    <property type="match status" value="1"/>
</dbReference>
<dbReference type="InterPro" id="IPR054708">
    <property type="entry name" value="MTPAP-like_central"/>
</dbReference>
<dbReference type="Gene3D" id="3.30.460.10">
    <property type="entry name" value="Beta Polymerase, domain 2"/>
    <property type="match status" value="1"/>
</dbReference>
<evidence type="ECO:0000259" key="1">
    <source>
        <dbReference type="Pfam" id="PF22600"/>
    </source>
</evidence>
<dbReference type="InterPro" id="IPR043519">
    <property type="entry name" value="NT_sf"/>
</dbReference>
<dbReference type="GO" id="GO:0031123">
    <property type="term" value="P:RNA 3'-end processing"/>
    <property type="evidence" value="ECO:0007669"/>
    <property type="project" value="TreeGrafter"/>
</dbReference>
<dbReference type="OrthoDB" id="2274644at2759"/>
<evidence type="ECO:0000313" key="3">
    <source>
        <dbReference type="Proteomes" id="UP000009138"/>
    </source>
</evidence>
<dbReference type="EMBL" id="CH476741">
    <property type="protein sequence ID" value="EIE87852.1"/>
    <property type="molecule type" value="Genomic_DNA"/>
</dbReference>
<dbReference type="PANTHER" id="PTHR12271">
    <property type="entry name" value="POLY A POLYMERASE CID PAP -RELATED"/>
    <property type="match status" value="1"/>
</dbReference>
<dbReference type="Proteomes" id="UP000009138">
    <property type="component" value="Unassembled WGS sequence"/>
</dbReference>
<dbReference type="VEuPathDB" id="FungiDB:RO3G_12563"/>
<dbReference type="RefSeq" id="XP_067523248.1">
    <property type="nucleotide sequence ID" value="XM_067667147.1"/>
</dbReference>
<protein>
    <recommendedName>
        <fullName evidence="1">Poly(A) RNA polymerase mitochondrial-like central palm domain-containing protein</fullName>
    </recommendedName>
</protein>
<dbReference type="GO" id="GO:0016779">
    <property type="term" value="F:nucleotidyltransferase activity"/>
    <property type="evidence" value="ECO:0007669"/>
    <property type="project" value="UniProtKB-ARBA"/>
</dbReference>
<proteinExistence type="predicted"/>
<dbReference type="InParanoid" id="I1CHC2"/>